<gene>
    <name evidence="17" type="primary">uppP</name>
    <name evidence="18" type="ORF">PI95_016740</name>
</gene>
<reference evidence="18 19" key="1">
    <citation type="journal article" date="2015" name="Genome Announc.">
        <title>Draft Genome Sequence of Cyanobacterium Hassallia byssoidea Strain VB512170, Isolated from Monuments in India.</title>
        <authorList>
            <person name="Singh D."/>
            <person name="Chandrababunaidu M.M."/>
            <person name="Panda A."/>
            <person name="Sen D."/>
            <person name="Bhattacharyya S."/>
            <person name="Adhikary S.P."/>
            <person name="Tripathy S."/>
        </authorList>
    </citation>
    <scope>NUCLEOTIDE SEQUENCE [LARGE SCALE GENOMIC DNA]</scope>
    <source>
        <strain evidence="18 19">VB512170</strain>
    </source>
</reference>
<keyword evidence="5 17" id="KW-1003">Cell membrane</keyword>
<dbReference type="PANTHER" id="PTHR30622">
    <property type="entry name" value="UNDECAPRENYL-DIPHOSPHATASE"/>
    <property type="match status" value="1"/>
</dbReference>
<evidence type="ECO:0000313" key="18">
    <source>
        <dbReference type="EMBL" id="NEU74161.1"/>
    </source>
</evidence>
<evidence type="ECO:0000256" key="10">
    <source>
        <dbReference type="ARBA" id="ARBA00022989"/>
    </source>
</evidence>
<feature type="transmembrane region" description="Helical" evidence="17">
    <location>
        <begin position="255"/>
        <end position="277"/>
    </location>
</feature>
<dbReference type="InterPro" id="IPR003824">
    <property type="entry name" value="UppP"/>
</dbReference>
<evidence type="ECO:0000256" key="4">
    <source>
        <dbReference type="ARBA" id="ARBA00021581"/>
    </source>
</evidence>
<evidence type="ECO:0000256" key="7">
    <source>
        <dbReference type="ARBA" id="ARBA00022801"/>
    </source>
</evidence>
<feature type="transmembrane region" description="Helical" evidence="17">
    <location>
        <begin position="224"/>
        <end position="243"/>
    </location>
</feature>
<comment type="miscellaneous">
    <text evidence="17">Bacitracin is thought to be involved in the inhibition of peptidoglycan synthesis by sequestering undecaprenyl diphosphate, thereby reducing the pool of lipid carrier available.</text>
</comment>
<keyword evidence="12 17" id="KW-0046">Antibiotic resistance</keyword>
<evidence type="ECO:0000313" key="19">
    <source>
        <dbReference type="Proteomes" id="UP000031549"/>
    </source>
</evidence>
<dbReference type="PANTHER" id="PTHR30622:SF4">
    <property type="entry name" value="UNDECAPRENYL-DIPHOSPHATASE"/>
    <property type="match status" value="1"/>
</dbReference>
<dbReference type="GO" id="GO:0071555">
    <property type="term" value="P:cell wall organization"/>
    <property type="evidence" value="ECO:0007669"/>
    <property type="project" value="UniProtKB-KW"/>
</dbReference>
<dbReference type="HAMAP" id="MF_01006">
    <property type="entry name" value="Undec_diphosphatase"/>
    <property type="match status" value="1"/>
</dbReference>
<comment type="subcellular location">
    <subcellularLocation>
        <location evidence="1 17">Cell membrane</location>
        <topology evidence="1 17">Multi-pass membrane protein</topology>
    </subcellularLocation>
</comment>
<evidence type="ECO:0000256" key="13">
    <source>
        <dbReference type="ARBA" id="ARBA00023316"/>
    </source>
</evidence>
<proteinExistence type="inferred from homology"/>
<dbReference type="GO" id="GO:0008360">
    <property type="term" value="P:regulation of cell shape"/>
    <property type="evidence" value="ECO:0007669"/>
    <property type="project" value="UniProtKB-KW"/>
</dbReference>
<keyword evidence="11 17" id="KW-0472">Membrane</keyword>
<dbReference type="NCBIfam" id="NF001394">
    <property type="entry name" value="PRK00281.2-5"/>
    <property type="match status" value="1"/>
</dbReference>
<feature type="transmembrane region" description="Helical" evidence="17">
    <location>
        <begin position="289"/>
        <end position="308"/>
    </location>
</feature>
<evidence type="ECO:0000256" key="12">
    <source>
        <dbReference type="ARBA" id="ARBA00023251"/>
    </source>
</evidence>
<evidence type="ECO:0000256" key="16">
    <source>
        <dbReference type="ARBA" id="ARBA00047594"/>
    </source>
</evidence>
<dbReference type="GO" id="GO:0050380">
    <property type="term" value="F:undecaprenyl-diphosphatase activity"/>
    <property type="evidence" value="ECO:0007669"/>
    <property type="project" value="UniProtKB-UniRule"/>
</dbReference>
<keyword evidence="7 17" id="KW-0378">Hydrolase</keyword>
<evidence type="ECO:0000256" key="1">
    <source>
        <dbReference type="ARBA" id="ARBA00004651"/>
    </source>
</evidence>
<sequence length="311" mass="33773">MGIMLEAGLDLLLPASSHILQVGVPSAVATGEPNLILQIIQAFILGIVQGITEFLPISSTAHLQVFTKALGWKLLGEKSFVATIQFGSVIAVLIYFWKDISLILTGGWVAFQEKDWRRDEWQLLVGVAIGTLPILVVGFAIKDLLNDENSAINSMTTIAIDSIVMALLLGAAEKFGSRKRDFNSLKIRDGLLIGLGQMLALAPGVSRSGATLTTALFLGLQRETAAKFSFLLGIPALTIATLYEFIKEALGKIDLVLVGVGTLSAFIFSYISIAWLLRYLQRKDTWIFVWYRLAFGVAILSAIATGMLKNN</sequence>
<keyword evidence="10 17" id="KW-1133">Transmembrane helix</keyword>
<dbReference type="NCBIfam" id="TIGR00753">
    <property type="entry name" value="undec_PP_bacA"/>
    <property type="match status" value="1"/>
</dbReference>
<dbReference type="Proteomes" id="UP000031549">
    <property type="component" value="Unassembled WGS sequence"/>
</dbReference>
<feature type="transmembrane region" description="Helical" evidence="17">
    <location>
        <begin position="123"/>
        <end position="145"/>
    </location>
</feature>
<evidence type="ECO:0000256" key="6">
    <source>
        <dbReference type="ARBA" id="ARBA00022692"/>
    </source>
</evidence>
<dbReference type="RefSeq" id="WP_039752473.1">
    <property type="nucleotide sequence ID" value="NZ_JTCM02000035.1"/>
</dbReference>
<dbReference type="EMBL" id="JTCM02000035">
    <property type="protein sequence ID" value="NEU74161.1"/>
    <property type="molecule type" value="Genomic_DNA"/>
</dbReference>
<dbReference type="GO" id="GO:0009252">
    <property type="term" value="P:peptidoglycan biosynthetic process"/>
    <property type="evidence" value="ECO:0007669"/>
    <property type="project" value="UniProtKB-KW"/>
</dbReference>
<dbReference type="AlphaFoldDB" id="A0A846HCN7"/>
<keyword evidence="13 17" id="KW-0961">Cell wall biogenesis/degradation</keyword>
<keyword evidence="9 17" id="KW-0573">Peptidoglycan synthesis</keyword>
<dbReference type="Pfam" id="PF02673">
    <property type="entry name" value="BacA"/>
    <property type="match status" value="1"/>
</dbReference>
<dbReference type="GO" id="GO:0005886">
    <property type="term" value="C:plasma membrane"/>
    <property type="evidence" value="ECO:0007669"/>
    <property type="project" value="UniProtKB-SubCell"/>
</dbReference>
<evidence type="ECO:0000256" key="14">
    <source>
        <dbReference type="ARBA" id="ARBA00032707"/>
    </source>
</evidence>
<comment type="caution">
    <text evidence="18">The sequence shown here is derived from an EMBL/GenBank/DDBJ whole genome shotgun (WGS) entry which is preliminary data.</text>
</comment>
<dbReference type="GO" id="GO:0046677">
    <property type="term" value="P:response to antibiotic"/>
    <property type="evidence" value="ECO:0007669"/>
    <property type="project" value="UniProtKB-UniRule"/>
</dbReference>
<comment type="similarity">
    <text evidence="2 17">Belongs to the UppP family.</text>
</comment>
<comment type="function">
    <text evidence="17">Catalyzes the dephosphorylation of undecaprenyl diphosphate (UPP). Confers resistance to bacitracin.</text>
</comment>
<organism evidence="18 19">
    <name type="scientific">Hassallia byssoidea VB512170</name>
    <dbReference type="NCBI Taxonomy" id="1304833"/>
    <lineage>
        <taxon>Bacteria</taxon>
        <taxon>Bacillati</taxon>
        <taxon>Cyanobacteriota</taxon>
        <taxon>Cyanophyceae</taxon>
        <taxon>Nostocales</taxon>
        <taxon>Tolypothrichaceae</taxon>
        <taxon>Hassallia</taxon>
    </lineage>
</organism>
<evidence type="ECO:0000256" key="17">
    <source>
        <dbReference type="HAMAP-Rule" id="MF_01006"/>
    </source>
</evidence>
<name>A0A846HCN7_9CYAN</name>
<feature type="transmembrane region" description="Helical" evidence="17">
    <location>
        <begin position="84"/>
        <end position="111"/>
    </location>
</feature>
<keyword evidence="19" id="KW-1185">Reference proteome</keyword>
<evidence type="ECO:0000256" key="5">
    <source>
        <dbReference type="ARBA" id="ARBA00022475"/>
    </source>
</evidence>
<protein>
    <recommendedName>
        <fullName evidence="4 17">Undecaprenyl-diphosphatase</fullName>
        <ecNumber evidence="3 17">3.6.1.27</ecNumber>
    </recommendedName>
    <alternativeName>
        <fullName evidence="15 17">Bacitracin resistance protein</fullName>
    </alternativeName>
    <alternativeName>
        <fullName evidence="14 17">Undecaprenyl pyrophosphate phosphatase</fullName>
    </alternativeName>
</protein>
<evidence type="ECO:0000256" key="8">
    <source>
        <dbReference type="ARBA" id="ARBA00022960"/>
    </source>
</evidence>
<dbReference type="EC" id="3.6.1.27" evidence="3 17"/>
<comment type="catalytic activity">
    <reaction evidence="16 17">
        <text>di-trans,octa-cis-undecaprenyl diphosphate + H2O = di-trans,octa-cis-undecaprenyl phosphate + phosphate + H(+)</text>
        <dbReference type="Rhea" id="RHEA:28094"/>
        <dbReference type="ChEBI" id="CHEBI:15377"/>
        <dbReference type="ChEBI" id="CHEBI:15378"/>
        <dbReference type="ChEBI" id="CHEBI:43474"/>
        <dbReference type="ChEBI" id="CHEBI:58405"/>
        <dbReference type="ChEBI" id="CHEBI:60392"/>
        <dbReference type="EC" id="3.6.1.27"/>
    </reaction>
</comment>
<evidence type="ECO:0000256" key="3">
    <source>
        <dbReference type="ARBA" id="ARBA00012374"/>
    </source>
</evidence>
<evidence type="ECO:0000256" key="11">
    <source>
        <dbReference type="ARBA" id="ARBA00023136"/>
    </source>
</evidence>
<feature type="transmembrane region" description="Helical" evidence="17">
    <location>
        <begin position="151"/>
        <end position="170"/>
    </location>
</feature>
<evidence type="ECO:0000256" key="2">
    <source>
        <dbReference type="ARBA" id="ARBA00010621"/>
    </source>
</evidence>
<keyword evidence="6 17" id="KW-0812">Transmembrane</keyword>
<evidence type="ECO:0000256" key="15">
    <source>
        <dbReference type="ARBA" id="ARBA00032932"/>
    </source>
</evidence>
<evidence type="ECO:0000256" key="9">
    <source>
        <dbReference type="ARBA" id="ARBA00022984"/>
    </source>
</evidence>
<keyword evidence="8 17" id="KW-0133">Cell shape</keyword>
<accession>A0A846HCN7</accession>